<evidence type="ECO:0000259" key="14">
    <source>
        <dbReference type="PROSITE" id="PS50109"/>
    </source>
</evidence>
<comment type="subcellular location">
    <subcellularLocation>
        <location evidence="2">Cell membrane</location>
        <topology evidence="2">Multi-pass membrane protein</topology>
    </subcellularLocation>
</comment>
<gene>
    <name evidence="17" type="ORF">PMG71_04220</name>
</gene>
<dbReference type="PROSITE" id="PS50885">
    <property type="entry name" value="HAMP"/>
    <property type="match status" value="1"/>
</dbReference>
<keyword evidence="9 13" id="KW-1133">Transmembrane helix</keyword>
<proteinExistence type="predicted"/>
<dbReference type="Pfam" id="PF00072">
    <property type="entry name" value="Response_reg"/>
    <property type="match status" value="1"/>
</dbReference>
<dbReference type="Pfam" id="PF02518">
    <property type="entry name" value="HATPase_c"/>
    <property type="match status" value="1"/>
</dbReference>
<evidence type="ECO:0000256" key="12">
    <source>
        <dbReference type="PROSITE-ProRule" id="PRU00169"/>
    </source>
</evidence>
<dbReference type="SMART" id="SM00387">
    <property type="entry name" value="HATPase_c"/>
    <property type="match status" value="1"/>
</dbReference>
<comment type="catalytic activity">
    <reaction evidence="1">
        <text>ATP + protein L-histidine = ADP + protein N-phospho-L-histidine.</text>
        <dbReference type="EC" id="2.7.13.3"/>
    </reaction>
</comment>
<dbReference type="Pfam" id="PF01590">
    <property type="entry name" value="GAF"/>
    <property type="match status" value="1"/>
</dbReference>
<evidence type="ECO:0000259" key="15">
    <source>
        <dbReference type="PROSITE" id="PS50110"/>
    </source>
</evidence>
<dbReference type="PROSITE" id="PS50110">
    <property type="entry name" value="RESPONSE_REGULATORY"/>
    <property type="match status" value="1"/>
</dbReference>
<dbReference type="PRINTS" id="PR00344">
    <property type="entry name" value="BCTRLSENSOR"/>
</dbReference>
<feature type="transmembrane region" description="Helical" evidence="13">
    <location>
        <begin position="345"/>
        <end position="368"/>
    </location>
</feature>
<dbReference type="SMART" id="SM00388">
    <property type="entry name" value="HisKA"/>
    <property type="match status" value="1"/>
</dbReference>
<keyword evidence="5 12" id="KW-0597">Phosphoprotein</keyword>
<dbReference type="PANTHER" id="PTHR43047">
    <property type="entry name" value="TWO-COMPONENT HISTIDINE PROTEIN KINASE"/>
    <property type="match status" value="1"/>
</dbReference>
<feature type="domain" description="Response regulatory" evidence="15">
    <location>
        <begin position="871"/>
        <end position="986"/>
    </location>
</feature>
<dbReference type="Gene3D" id="6.10.340.10">
    <property type="match status" value="1"/>
</dbReference>
<dbReference type="Pfam" id="PF02743">
    <property type="entry name" value="dCache_1"/>
    <property type="match status" value="1"/>
</dbReference>
<comment type="caution">
    <text evidence="17">The sequence shown here is derived from an EMBL/GenBank/DDBJ whole genome shotgun (WGS) entry which is preliminary data.</text>
</comment>
<evidence type="ECO:0000256" key="3">
    <source>
        <dbReference type="ARBA" id="ARBA00012438"/>
    </source>
</evidence>
<dbReference type="InterPro" id="IPR036890">
    <property type="entry name" value="HATPase_C_sf"/>
</dbReference>
<evidence type="ECO:0000256" key="1">
    <source>
        <dbReference type="ARBA" id="ARBA00000085"/>
    </source>
</evidence>
<dbReference type="SUPFAM" id="SSF55874">
    <property type="entry name" value="ATPase domain of HSP90 chaperone/DNA topoisomerase II/histidine kinase"/>
    <property type="match status" value="1"/>
</dbReference>
<dbReference type="InterPro" id="IPR003660">
    <property type="entry name" value="HAMP_dom"/>
</dbReference>
<reference evidence="17 18" key="1">
    <citation type="submission" date="2023-01" db="EMBL/GenBank/DDBJ databases">
        <title>Novel diversity within Roseofilum (Cyanobacteria; Desertifilaceae) from marine benthic mats with descriptions of four novel species.</title>
        <authorList>
            <person name="Wang Y."/>
            <person name="Berthold D.E."/>
            <person name="Hu J."/>
            <person name="Lefler F.W."/>
            <person name="Laughinghouse H.D. IV."/>
        </authorList>
    </citation>
    <scope>NUCLEOTIDE SEQUENCE [LARGE SCALE GENOMIC DNA]</scope>
    <source>
        <strain evidence="17 18">BLCC-M154</strain>
    </source>
</reference>
<evidence type="ECO:0000256" key="9">
    <source>
        <dbReference type="ARBA" id="ARBA00022989"/>
    </source>
</evidence>
<dbReference type="SMART" id="SM00304">
    <property type="entry name" value="HAMP"/>
    <property type="match status" value="1"/>
</dbReference>
<name>A0ABT7AP07_9CYAN</name>
<dbReference type="InterPro" id="IPR003018">
    <property type="entry name" value="GAF"/>
</dbReference>
<dbReference type="InterPro" id="IPR003661">
    <property type="entry name" value="HisK_dim/P_dom"/>
</dbReference>
<dbReference type="InterPro" id="IPR029016">
    <property type="entry name" value="GAF-like_dom_sf"/>
</dbReference>
<accession>A0ABT7AP07</accession>
<evidence type="ECO:0000256" key="10">
    <source>
        <dbReference type="ARBA" id="ARBA00023012"/>
    </source>
</evidence>
<dbReference type="PANTHER" id="PTHR43047:SF64">
    <property type="entry name" value="HISTIDINE KINASE CONTAINING CHEY-HOMOLOGOUS RECEIVER DOMAIN AND PAS DOMAIN-RELATED"/>
    <property type="match status" value="1"/>
</dbReference>
<feature type="transmembrane region" description="Helical" evidence="13">
    <location>
        <begin position="12"/>
        <end position="36"/>
    </location>
</feature>
<sequence length="1084" mass="122080">MKYLPFKPHFPLQVVLIVPFLLQITIAVGLVSWLSFRSAHEMLENMVERLTTEIGSEVEQRLSSYLELPQRVNRSHLGAIQSGLLEVENLEQWDYYLWNKIQQVPELSFTAISNSQGGQRTGERLGDGSLVINTVTPSDRHTFRSYNTDSQGNRTTLALELSDRDPRKRPWYLTALATGKATWSNPHVSYLEPVLLISALQPIDIDNNGIVEGVLNTTLKLSQLGQFLSQIDLGRTGKIVILDRQGNLIASSTQETPFDPETKTLLPITQSQDTLTRQLIDLLQSQNITLNNLTSPTLTQITLEGEHYFSRILPYTDSYGLEWSIIVFLPESNFTTEIQSYQQQILIVCIAALIIATALGVFTSQWIAHPICQLRNASAAFASGRRQNLVQAQGIQELEILAQTFDEMATQIANQLDILEQQVAERTHLLTQHNQVLAELAGDPRLHQGDLNQSLPQLTEAIAQILQIDRSSIWLVEPESKLWRCADLFIPPLRTHTQGDLLAIQNYPHYAQILQTQNVIAIEDAWTDERTSELKDIYLVPWGIHSLLEIPLRRHQNLIGVMCIESTQPRNWTQEEQNVARSIGDLVSLAIESYHRHQAEISFKAAKEAADKANQAKSEFLANMSHELRTPLNGILGYTQILQRMDDLKPKQREGITIIEQAGSHLLTLINDILDLAKIEAGKMELLPRDIHFPSFINGVAEVIRIKTEEKNLTFSSFSDPNLPQGIYVDDKRLRQILLNLLGNATKFTDRGEILFSVWHTGDIPPRSTATLHFEICDTGVGMTPDQIQSIFLPFEQVGANSKKHEGTGLGLAITRQIVQIMGGEIEVKSQPGIGSQFSFEIEVPISQNWGLSSRQTQQGKIIGYLGQRQKVLVVDDKIVNRRVILEFLSTLGFELAEAENGQVGLEQYNRLQPNLIITDLVMPELDGFEMVRKIRQSPDRKVIIMASSASVLQQDQDNSLVAGCNDFIPKPVDLEFLLHKLQKYLHLTWIYEEVATDLSTASSENSDRVIYPPQDQLQELFNAATVGYIDGIEAEVIRLRAIDPAYHPFCDRIMDLSSEFDDQGILHFIAKKYSLSLSTIDND</sequence>
<keyword evidence="6" id="KW-0808">Transferase</keyword>
<dbReference type="Gene3D" id="3.30.450.20">
    <property type="entry name" value="PAS domain"/>
    <property type="match status" value="1"/>
</dbReference>
<dbReference type="InterPro" id="IPR036097">
    <property type="entry name" value="HisK_dim/P_sf"/>
</dbReference>
<dbReference type="SMART" id="SM00065">
    <property type="entry name" value="GAF"/>
    <property type="match status" value="1"/>
</dbReference>
<dbReference type="Proteomes" id="UP001235303">
    <property type="component" value="Unassembled WGS sequence"/>
</dbReference>
<keyword evidence="10" id="KW-0902">Two-component regulatory system</keyword>
<evidence type="ECO:0000256" key="7">
    <source>
        <dbReference type="ARBA" id="ARBA00022692"/>
    </source>
</evidence>
<dbReference type="Gene3D" id="3.40.50.2300">
    <property type="match status" value="1"/>
</dbReference>
<keyword evidence="4" id="KW-1003">Cell membrane</keyword>
<organism evidence="17 18">
    <name type="scientific">Roseofilum acuticapitatum BLCC-M154</name>
    <dbReference type="NCBI Taxonomy" id="3022444"/>
    <lineage>
        <taxon>Bacteria</taxon>
        <taxon>Bacillati</taxon>
        <taxon>Cyanobacteriota</taxon>
        <taxon>Cyanophyceae</taxon>
        <taxon>Desertifilales</taxon>
        <taxon>Desertifilaceae</taxon>
        <taxon>Roseofilum</taxon>
        <taxon>Roseofilum acuticapitatum</taxon>
    </lineage>
</organism>
<dbReference type="InterPro" id="IPR011006">
    <property type="entry name" value="CheY-like_superfamily"/>
</dbReference>
<evidence type="ECO:0000256" key="8">
    <source>
        <dbReference type="ARBA" id="ARBA00022777"/>
    </source>
</evidence>
<keyword evidence="8" id="KW-0418">Kinase</keyword>
<keyword evidence="11 13" id="KW-0472">Membrane</keyword>
<dbReference type="Gene3D" id="1.10.287.130">
    <property type="match status" value="1"/>
</dbReference>
<evidence type="ECO:0000256" key="13">
    <source>
        <dbReference type="SAM" id="Phobius"/>
    </source>
</evidence>
<dbReference type="InterPro" id="IPR004358">
    <property type="entry name" value="Sig_transdc_His_kin-like_C"/>
</dbReference>
<dbReference type="EMBL" id="JAQOSP010000028">
    <property type="protein sequence ID" value="MDJ1168627.1"/>
    <property type="molecule type" value="Genomic_DNA"/>
</dbReference>
<feature type="modified residue" description="4-aspartylphosphate" evidence="12">
    <location>
        <position position="920"/>
    </location>
</feature>
<keyword evidence="17" id="KW-0067">ATP-binding</keyword>
<dbReference type="InterPro" id="IPR033479">
    <property type="entry name" value="dCache_1"/>
</dbReference>
<evidence type="ECO:0000313" key="17">
    <source>
        <dbReference type="EMBL" id="MDJ1168627.1"/>
    </source>
</evidence>
<dbReference type="GO" id="GO:0005524">
    <property type="term" value="F:ATP binding"/>
    <property type="evidence" value="ECO:0007669"/>
    <property type="project" value="UniProtKB-KW"/>
</dbReference>
<feature type="domain" description="HAMP" evidence="16">
    <location>
        <begin position="365"/>
        <end position="417"/>
    </location>
</feature>
<evidence type="ECO:0000256" key="6">
    <source>
        <dbReference type="ARBA" id="ARBA00022679"/>
    </source>
</evidence>
<keyword evidence="18" id="KW-1185">Reference proteome</keyword>
<dbReference type="SUPFAM" id="SSF47384">
    <property type="entry name" value="Homodimeric domain of signal transducing histidine kinase"/>
    <property type="match status" value="1"/>
</dbReference>
<dbReference type="SUPFAM" id="SSF55781">
    <property type="entry name" value="GAF domain-like"/>
    <property type="match status" value="1"/>
</dbReference>
<dbReference type="Gene3D" id="3.30.565.10">
    <property type="entry name" value="Histidine kinase-like ATPase, C-terminal domain"/>
    <property type="match status" value="1"/>
</dbReference>
<dbReference type="Gene3D" id="3.30.450.40">
    <property type="match status" value="1"/>
</dbReference>
<keyword evidence="7 13" id="KW-0812">Transmembrane</keyword>
<dbReference type="EC" id="2.7.13.3" evidence="3"/>
<dbReference type="CDD" id="cd17546">
    <property type="entry name" value="REC_hyHK_CKI1_RcsC-like"/>
    <property type="match status" value="1"/>
</dbReference>
<keyword evidence="17" id="KW-0547">Nucleotide-binding</keyword>
<dbReference type="SUPFAM" id="SSF52172">
    <property type="entry name" value="CheY-like"/>
    <property type="match status" value="1"/>
</dbReference>
<dbReference type="InterPro" id="IPR005467">
    <property type="entry name" value="His_kinase_dom"/>
</dbReference>
<feature type="domain" description="Histidine kinase" evidence="14">
    <location>
        <begin position="623"/>
        <end position="846"/>
    </location>
</feature>
<evidence type="ECO:0000256" key="4">
    <source>
        <dbReference type="ARBA" id="ARBA00022475"/>
    </source>
</evidence>
<evidence type="ECO:0000313" key="18">
    <source>
        <dbReference type="Proteomes" id="UP001235303"/>
    </source>
</evidence>
<dbReference type="CDD" id="cd00082">
    <property type="entry name" value="HisKA"/>
    <property type="match status" value="1"/>
</dbReference>
<dbReference type="SMART" id="SM00448">
    <property type="entry name" value="REC"/>
    <property type="match status" value="1"/>
</dbReference>
<protein>
    <recommendedName>
        <fullName evidence="3">histidine kinase</fullName>
        <ecNumber evidence="3">2.7.13.3</ecNumber>
    </recommendedName>
</protein>
<dbReference type="Pfam" id="PF00512">
    <property type="entry name" value="HisKA"/>
    <property type="match status" value="1"/>
</dbReference>
<dbReference type="CDD" id="cd16922">
    <property type="entry name" value="HATPase_EvgS-ArcB-TorS-like"/>
    <property type="match status" value="1"/>
</dbReference>
<dbReference type="InterPro" id="IPR001789">
    <property type="entry name" value="Sig_transdc_resp-reg_receiver"/>
</dbReference>
<evidence type="ECO:0000256" key="11">
    <source>
        <dbReference type="ARBA" id="ARBA00023136"/>
    </source>
</evidence>
<evidence type="ECO:0000259" key="16">
    <source>
        <dbReference type="PROSITE" id="PS50885"/>
    </source>
</evidence>
<dbReference type="InterPro" id="IPR003594">
    <property type="entry name" value="HATPase_dom"/>
</dbReference>
<evidence type="ECO:0000256" key="2">
    <source>
        <dbReference type="ARBA" id="ARBA00004651"/>
    </source>
</evidence>
<dbReference type="RefSeq" id="WP_283752388.1">
    <property type="nucleotide sequence ID" value="NZ_JAQOSP010000028.1"/>
</dbReference>
<evidence type="ECO:0000256" key="5">
    <source>
        <dbReference type="ARBA" id="ARBA00022553"/>
    </source>
</evidence>
<dbReference type="PROSITE" id="PS50109">
    <property type="entry name" value="HIS_KIN"/>
    <property type="match status" value="1"/>
</dbReference>